<gene>
    <name evidence="3" type="ORF">BDV40DRAFT_297163</name>
</gene>
<accession>A0A5N6V4Q0</accession>
<dbReference type="InterPro" id="IPR003593">
    <property type="entry name" value="AAA+_ATPase"/>
</dbReference>
<name>A0A5N6V4Q0_ASPTM</name>
<dbReference type="GO" id="GO:0016887">
    <property type="term" value="F:ATP hydrolysis activity"/>
    <property type="evidence" value="ECO:0007669"/>
    <property type="project" value="InterPro"/>
</dbReference>
<feature type="region of interest" description="Disordered" evidence="1">
    <location>
        <begin position="149"/>
        <end position="181"/>
    </location>
</feature>
<evidence type="ECO:0000256" key="1">
    <source>
        <dbReference type="SAM" id="MobiDB-lite"/>
    </source>
</evidence>
<dbReference type="InterPro" id="IPR054289">
    <property type="entry name" value="DUF7025"/>
</dbReference>
<dbReference type="Pfam" id="PF00004">
    <property type="entry name" value="AAA"/>
    <property type="match status" value="1"/>
</dbReference>
<dbReference type="PANTHER" id="PTHR46411:SF3">
    <property type="entry name" value="AAA+ ATPASE DOMAIN-CONTAINING PROTEIN"/>
    <property type="match status" value="1"/>
</dbReference>
<evidence type="ECO:0000313" key="3">
    <source>
        <dbReference type="EMBL" id="KAE8165757.1"/>
    </source>
</evidence>
<dbReference type="SMART" id="SM00382">
    <property type="entry name" value="AAA"/>
    <property type="match status" value="1"/>
</dbReference>
<dbReference type="PANTHER" id="PTHR46411">
    <property type="entry name" value="FAMILY ATPASE, PUTATIVE-RELATED"/>
    <property type="match status" value="1"/>
</dbReference>
<dbReference type="CDD" id="cd19481">
    <property type="entry name" value="RecA-like_protease"/>
    <property type="match status" value="1"/>
</dbReference>
<evidence type="ECO:0000259" key="2">
    <source>
        <dbReference type="SMART" id="SM00382"/>
    </source>
</evidence>
<protein>
    <recommendedName>
        <fullName evidence="2">AAA+ ATPase domain-containing protein</fullName>
    </recommendedName>
</protein>
<dbReference type="EMBL" id="ML738598">
    <property type="protein sequence ID" value="KAE8165757.1"/>
    <property type="molecule type" value="Genomic_DNA"/>
</dbReference>
<dbReference type="Proteomes" id="UP000326950">
    <property type="component" value="Unassembled WGS sequence"/>
</dbReference>
<reference evidence="3 4" key="1">
    <citation type="submission" date="2019-04" db="EMBL/GenBank/DDBJ databases">
        <title>Friends and foes A comparative genomics study of 23 Aspergillus species from section Flavi.</title>
        <authorList>
            <consortium name="DOE Joint Genome Institute"/>
            <person name="Kjaerbolling I."/>
            <person name="Vesth T."/>
            <person name="Frisvad J.C."/>
            <person name="Nybo J.L."/>
            <person name="Theobald S."/>
            <person name="Kildgaard S."/>
            <person name="Isbrandt T."/>
            <person name="Kuo A."/>
            <person name="Sato A."/>
            <person name="Lyhne E.K."/>
            <person name="Kogle M.E."/>
            <person name="Wiebenga A."/>
            <person name="Kun R.S."/>
            <person name="Lubbers R.J."/>
            <person name="Makela M.R."/>
            <person name="Barry K."/>
            <person name="Chovatia M."/>
            <person name="Clum A."/>
            <person name="Daum C."/>
            <person name="Haridas S."/>
            <person name="He G."/>
            <person name="LaButti K."/>
            <person name="Lipzen A."/>
            <person name="Mondo S."/>
            <person name="Riley R."/>
            <person name="Salamov A."/>
            <person name="Simmons B.A."/>
            <person name="Magnuson J.K."/>
            <person name="Henrissat B."/>
            <person name="Mortensen U.H."/>
            <person name="Larsen T.O."/>
            <person name="Devries R.P."/>
            <person name="Grigoriev I.V."/>
            <person name="Machida M."/>
            <person name="Baker S.E."/>
            <person name="Andersen M.R."/>
        </authorList>
    </citation>
    <scope>NUCLEOTIDE SEQUENCE [LARGE SCALE GENOMIC DNA]</scope>
    <source>
        <strain evidence="3 4">CBS 117626</strain>
    </source>
</reference>
<organism evidence="3 4">
    <name type="scientific">Aspergillus tamarii</name>
    <dbReference type="NCBI Taxonomy" id="41984"/>
    <lineage>
        <taxon>Eukaryota</taxon>
        <taxon>Fungi</taxon>
        <taxon>Dikarya</taxon>
        <taxon>Ascomycota</taxon>
        <taxon>Pezizomycotina</taxon>
        <taxon>Eurotiomycetes</taxon>
        <taxon>Eurotiomycetidae</taxon>
        <taxon>Eurotiales</taxon>
        <taxon>Aspergillaceae</taxon>
        <taxon>Aspergillus</taxon>
        <taxon>Aspergillus subgen. Circumdati</taxon>
    </lineage>
</organism>
<keyword evidence="4" id="KW-1185">Reference proteome</keyword>
<dbReference type="InterPro" id="IPR027417">
    <property type="entry name" value="P-loop_NTPase"/>
</dbReference>
<dbReference type="Pfam" id="PF22942">
    <property type="entry name" value="DUF7025"/>
    <property type="match status" value="1"/>
</dbReference>
<dbReference type="InterPro" id="IPR003959">
    <property type="entry name" value="ATPase_AAA_core"/>
</dbReference>
<evidence type="ECO:0000313" key="4">
    <source>
        <dbReference type="Proteomes" id="UP000326950"/>
    </source>
</evidence>
<dbReference type="OrthoDB" id="10042665at2759"/>
<sequence length="778" mass="87816">MEATLVFENTPRNDEVKLQVVQSIDALNGHQKTQTETVGDTAVTGSVTQNVQSTPVIGENHRGMEFSAELQCPLSQTSAANSDNHLVFTAKSTIDNSIVASLGGKEATRDLLSSVLSSISAMYSEIVNEEIRQARDFSRQKDAAVNDCTCFTGSERPQPTEPQPEPEPEPSQSAGTAVEDTAKETGPQIVAPEHMQVSLCKIDDVYDKKLHKRVFLPYDPTRGAVEEDRRLSSDEYGKWVLVLRRVFNMRDPLSSESFIDIKSPLLFQVLYKALRDERATLDVTSSLPWPNDGIFRWRKLIRDLAEKKGQLCVKHVNVLLQLVEEKYGSVISDIEHMFPKGTTTFRILREAFFPKDIIVDTNADLPRAYRVLAADYKVDESKRKYLQIKALYIDCDGNAFGARKVEFIIEAFSGFRYFSDLAVFPLKYHPNHPHLIDNLVARGRRFVALKGQHFKAYRDVSEDKLRRVMIDTAAMKRLDSCWIKVHDIECELFDGQLTEEHLMLCTDQIPAFSFEDKSKLIVNIDDLEDIVFNQQLFHQLVLPEPTKEIVRVMVKSHVNGVDFDDFTKGKGKGLIMLLHGPPGVGKTMTAEAVAEYSQRPLYTVTSGELGADSGDLERHLNRALDIAKAFRAVLLLDEADVFMEERSTKNIAHNALVAVFLRLLEYYQGILILTTNRVKNIDDAFHSRIHMTLKYPNLSVAARGKIWQNFGVHVGGLHLSDWEYHQLAQRELNGRQIKNVFGLCKALATDQGKEISMDLIMMVLEVMESQAPRLGTIQ</sequence>
<dbReference type="SUPFAM" id="SSF52540">
    <property type="entry name" value="P-loop containing nucleoside triphosphate hydrolases"/>
    <property type="match status" value="1"/>
</dbReference>
<dbReference type="GO" id="GO:0005524">
    <property type="term" value="F:ATP binding"/>
    <property type="evidence" value="ECO:0007669"/>
    <property type="project" value="InterPro"/>
</dbReference>
<proteinExistence type="predicted"/>
<dbReference type="AlphaFoldDB" id="A0A5N6V4Q0"/>
<dbReference type="Gene3D" id="3.40.50.300">
    <property type="entry name" value="P-loop containing nucleotide triphosphate hydrolases"/>
    <property type="match status" value="1"/>
</dbReference>
<feature type="domain" description="AAA+ ATPase" evidence="2">
    <location>
        <begin position="572"/>
        <end position="696"/>
    </location>
</feature>